<dbReference type="GeneTree" id="ENSGT00940000165023"/>
<keyword evidence="3" id="KW-1185">Reference proteome</keyword>
<dbReference type="Proteomes" id="UP000694569">
    <property type="component" value="Unplaced"/>
</dbReference>
<dbReference type="SUPFAM" id="SSF56672">
    <property type="entry name" value="DNA/RNA polymerases"/>
    <property type="match status" value="1"/>
</dbReference>
<proteinExistence type="predicted"/>
<evidence type="ECO:0000313" key="2">
    <source>
        <dbReference type="Ensembl" id="ENSLLEP00000004586.1"/>
    </source>
</evidence>
<name>A0A8C5LXA8_9ANUR</name>
<sequence length="234" mass="26067">AVRQLPPHLPLKLRSQTVCKDPGHTTYTLCPGVDTPRPGGICGGREARDNTIRALTIIHRATRQREGLLLLSTDAEKAFDRVNWEFLFATLSQVGLGPNLCTWIRALYSDPTARVCVNGIYTEPFKIRNGTRQGCPLSPLLFVLALEPFLSSVRASPDIRGIRTGRTEHRVAAFADDLLFFVTYPETTLPNLLKAFEVYGNLSNLKINFAKSFLLNVSMPRSKAQSIRPNFSIQ</sequence>
<dbReference type="OrthoDB" id="416119at2759"/>
<evidence type="ECO:0000313" key="3">
    <source>
        <dbReference type="Proteomes" id="UP000694569"/>
    </source>
</evidence>
<dbReference type="Ensembl" id="ENSLLET00000004792.1">
    <property type="protein sequence ID" value="ENSLLEP00000004586.1"/>
    <property type="gene ID" value="ENSLLEG00000002943.1"/>
</dbReference>
<dbReference type="Pfam" id="PF00078">
    <property type="entry name" value="RVT_1"/>
    <property type="match status" value="1"/>
</dbReference>
<reference evidence="2" key="1">
    <citation type="submission" date="2025-08" db="UniProtKB">
        <authorList>
            <consortium name="Ensembl"/>
        </authorList>
    </citation>
    <scope>IDENTIFICATION</scope>
</reference>
<feature type="domain" description="Reverse transcriptase" evidence="1">
    <location>
        <begin position="1"/>
        <end position="234"/>
    </location>
</feature>
<dbReference type="PANTHER" id="PTHR31635:SF196">
    <property type="entry name" value="REVERSE TRANSCRIPTASE DOMAIN-CONTAINING PROTEIN-RELATED"/>
    <property type="match status" value="1"/>
</dbReference>
<organism evidence="2 3">
    <name type="scientific">Leptobrachium leishanense</name>
    <name type="common">Leishan spiny toad</name>
    <dbReference type="NCBI Taxonomy" id="445787"/>
    <lineage>
        <taxon>Eukaryota</taxon>
        <taxon>Metazoa</taxon>
        <taxon>Chordata</taxon>
        <taxon>Craniata</taxon>
        <taxon>Vertebrata</taxon>
        <taxon>Euteleostomi</taxon>
        <taxon>Amphibia</taxon>
        <taxon>Batrachia</taxon>
        <taxon>Anura</taxon>
        <taxon>Pelobatoidea</taxon>
        <taxon>Megophryidae</taxon>
        <taxon>Leptobrachium</taxon>
    </lineage>
</organism>
<dbReference type="AlphaFoldDB" id="A0A8C5LXA8"/>
<dbReference type="InterPro" id="IPR043502">
    <property type="entry name" value="DNA/RNA_pol_sf"/>
</dbReference>
<reference evidence="2" key="2">
    <citation type="submission" date="2025-09" db="UniProtKB">
        <authorList>
            <consortium name="Ensembl"/>
        </authorList>
    </citation>
    <scope>IDENTIFICATION</scope>
</reference>
<dbReference type="CDD" id="cd01650">
    <property type="entry name" value="RT_nLTR_like"/>
    <property type="match status" value="1"/>
</dbReference>
<protein>
    <recommendedName>
        <fullName evidence="1">Reverse transcriptase domain-containing protein</fullName>
    </recommendedName>
</protein>
<evidence type="ECO:0000259" key="1">
    <source>
        <dbReference type="PROSITE" id="PS50878"/>
    </source>
</evidence>
<accession>A0A8C5LXA8</accession>
<dbReference type="PROSITE" id="PS50878">
    <property type="entry name" value="RT_POL"/>
    <property type="match status" value="1"/>
</dbReference>
<dbReference type="InterPro" id="IPR000477">
    <property type="entry name" value="RT_dom"/>
</dbReference>
<dbReference type="PANTHER" id="PTHR31635">
    <property type="entry name" value="REVERSE TRANSCRIPTASE DOMAIN-CONTAINING PROTEIN-RELATED"/>
    <property type="match status" value="1"/>
</dbReference>